<reference evidence="2 3" key="1">
    <citation type="submission" date="2016-10" db="EMBL/GenBank/DDBJ databases">
        <authorList>
            <person name="de Groot N.N."/>
        </authorList>
    </citation>
    <scope>NUCLEOTIDE SEQUENCE [LARGE SCALE GENOMIC DNA]</scope>
    <source>
        <strain evidence="2 3">CPCC 201259</strain>
    </source>
</reference>
<evidence type="ECO:0000313" key="1">
    <source>
        <dbReference type="EMBL" id="RKT84869.1"/>
    </source>
</evidence>
<gene>
    <name evidence="1" type="ORF">ATL45_3200</name>
    <name evidence="2" type="ORF">SAMN05421805_10161</name>
</gene>
<evidence type="ECO:0000313" key="4">
    <source>
        <dbReference type="Proteomes" id="UP000270697"/>
    </source>
</evidence>
<dbReference type="Proteomes" id="UP000270697">
    <property type="component" value="Unassembled WGS sequence"/>
</dbReference>
<name>A0A1I4QCW4_9PSEU</name>
<accession>A0A1I4QCW4</accession>
<dbReference type="EMBL" id="FOUP01000001">
    <property type="protein sequence ID" value="SFM37636.1"/>
    <property type="molecule type" value="Genomic_DNA"/>
</dbReference>
<evidence type="ECO:0000313" key="3">
    <source>
        <dbReference type="Proteomes" id="UP000199398"/>
    </source>
</evidence>
<protein>
    <submittedName>
        <fullName evidence="2">Uncharacterized protein</fullName>
    </submittedName>
</protein>
<dbReference type="RefSeq" id="WP_093145645.1">
    <property type="nucleotide sequence ID" value="NZ_FOUP01000001.1"/>
</dbReference>
<dbReference type="AlphaFoldDB" id="A0A1I4QCW4"/>
<reference evidence="1 4" key="2">
    <citation type="submission" date="2018-10" db="EMBL/GenBank/DDBJ databases">
        <title>Sequencing the genomes of 1000 actinobacteria strains.</title>
        <authorList>
            <person name="Klenk H.-P."/>
        </authorList>
    </citation>
    <scope>NUCLEOTIDE SEQUENCE [LARGE SCALE GENOMIC DNA]</scope>
    <source>
        <strain evidence="1 4">DSM 45119</strain>
    </source>
</reference>
<proteinExistence type="predicted"/>
<dbReference type="Proteomes" id="UP000199398">
    <property type="component" value="Unassembled WGS sequence"/>
</dbReference>
<keyword evidence="4" id="KW-1185">Reference proteome</keyword>
<dbReference type="EMBL" id="RBXX01000002">
    <property type="protein sequence ID" value="RKT84869.1"/>
    <property type="molecule type" value="Genomic_DNA"/>
</dbReference>
<organism evidence="2 3">
    <name type="scientific">Saccharopolyspora antimicrobica</name>
    <dbReference type="NCBI Taxonomy" id="455193"/>
    <lineage>
        <taxon>Bacteria</taxon>
        <taxon>Bacillati</taxon>
        <taxon>Actinomycetota</taxon>
        <taxon>Actinomycetes</taxon>
        <taxon>Pseudonocardiales</taxon>
        <taxon>Pseudonocardiaceae</taxon>
        <taxon>Saccharopolyspora</taxon>
    </lineage>
</organism>
<sequence length="67" mass="7017">MAKNQMPFPVMNGGGTGKKVLGLLFLAALVVLVLKNPTDAAQWFKTAWATATAAVEQVATFLQAVIG</sequence>
<evidence type="ECO:0000313" key="2">
    <source>
        <dbReference type="EMBL" id="SFM37636.1"/>
    </source>
</evidence>